<dbReference type="VEuPathDB" id="MicrosporidiaDB:CWI38_0906p0010"/>
<evidence type="ECO:0000313" key="2">
    <source>
        <dbReference type="Proteomes" id="UP000292282"/>
    </source>
</evidence>
<name>A0A4Q9LTX6_9MICR</name>
<organism evidence="1 2">
    <name type="scientific">Hamiltosporidium tvaerminnensis</name>
    <dbReference type="NCBI Taxonomy" id="1176355"/>
    <lineage>
        <taxon>Eukaryota</taxon>
        <taxon>Fungi</taxon>
        <taxon>Fungi incertae sedis</taxon>
        <taxon>Microsporidia</taxon>
        <taxon>Dubosqiidae</taxon>
        <taxon>Hamiltosporidium</taxon>
    </lineage>
</organism>
<keyword evidence="2" id="KW-1185">Reference proteome</keyword>
<dbReference type="Proteomes" id="UP000292282">
    <property type="component" value="Unassembled WGS sequence"/>
</dbReference>
<dbReference type="AlphaFoldDB" id="A0A4Q9LTX6"/>
<reference evidence="1 2" key="1">
    <citation type="submission" date="2017-12" db="EMBL/GenBank/DDBJ databases">
        <authorList>
            <person name="Pombert J.-F."/>
            <person name="Haag K.L."/>
            <person name="Ebert D."/>
        </authorList>
    </citation>
    <scope>NUCLEOTIDE SEQUENCE [LARGE SCALE GENOMIC DNA]</scope>
    <source>
        <strain evidence="1">IL-G-3</strain>
    </source>
</reference>
<evidence type="ECO:0000313" key="1">
    <source>
        <dbReference type="EMBL" id="TBU12083.1"/>
    </source>
</evidence>
<dbReference type="OrthoDB" id="2194416at2759"/>
<comment type="caution">
    <text evidence="1">The sequence shown here is derived from an EMBL/GenBank/DDBJ whole genome shotgun (WGS) entry which is preliminary data.</text>
</comment>
<accession>A0A4Q9LTX6</accession>
<protein>
    <recommendedName>
        <fullName evidence="3">Reverse transcriptase</fullName>
    </recommendedName>
</protein>
<gene>
    <name evidence="1" type="ORF">CWI38_0906p0010</name>
</gene>
<sequence>MYILATELERGLHSVELRSEHMLMQLLDFLEKSKEISTRRAAILKVKNNNKTHLALLKAFLKSLIKGFLKAKYRLIEKVTKKSLEEAKLTRLYIEKRKLHSKLYNARKNELVSVSDSSRWPKRGNIRSRKEAVFCYIQDINVFWRADGICQHCGKSGKTVDHLATRCEKMLGHDYTRRHNEVLRCIHLLHPNRYKFRSSKRIRSHSIQEIFDNEYAEIRVDTRIKTDVKIRKNRPDIFILDKKNKITLIEEGITSQDSLQIAEIEKPKKYDLLAYGLGSIYKCRADIIYYVMTCNRIVTKYNKSHLKRLEIPHNLEACIQSIGTEKTVETIFIERRRGLEEHHYVSRDVLGTNTTLKTFDSKQKKTHFQKEEPDDE</sequence>
<dbReference type="PANTHER" id="PTHR35450:SF2">
    <property type="entry name" value="REVERSE TRANSCRIPTASE DOMAIN-CONTAINING PROTEIN"/>
    <property type="match status" value="1"/>
</dbReference>
<proteinExistence type="predicted"/>
<evidence type="ECO:0008006" key="3">
    <source>
        <dbReference type="Google" id="ProtNLM"/>
    </source>
</evidence>
<dbReference type="EMBL" id="PITK01000906">
    <property type="protein sequence ID" value="TBU12083.1"/>
    <property type="molecule type" value="Genomic_DNA"/>
</dbReference>
<dbReference type="PANTHER" id="PTHR35450">
    <property type="entry name" value="REVERSE TRANSCRIPTASE DOMAIN-CONTAINING PROTEIN"/>
    <property type="match status" value="1"/>
</dbReference>